<dbReference type="InterPro" id="IPR029058">
    <property type="entry name" value="AB_hydrolase_fold"/>
</dbReference>
<organism evidence="4 5">
    <name type="scientific">Winogradskyella immobilis</name>
    <dbReference type="NCBI Taxonomy" id="2816852"/>
    <lineage>
        <taxon>Bacteria</taxon>
        <taxon>Pseudomonadati</taxon>
        <taxon>Bacteroidota</taxon>
        <taxon>Flavobacteriia</taxon>
        <taxon>Flavobacteriales</taxon>
        <taxon>Flavobacteriaceae</taxon>
        <taxon>Winogradskyella</taxon>
    </lineage>
</organism>
<dbReference type="InterPro" id="IPR002471">
    <property type="entry name" value="Pept_S9_AS"/>
</dbReference>
<name>A0ABS8EN87_9FLAO</name>
<feature type="chain" id="PRO_5047252853" evidence="2">
    <location>
        <begin position="24"/>
        <end position="382"/>
    </location>
</feature>
<feature type="domain" description="Dienelactone hydrolase" evidence="3">
    <location>
        <begin position="153"/>
        <end position="354"/>
    </location>
</feature>
<keyword evidence="5" id="KW-1185">Reference proteome</keyword>
<evidence type="ECO:0000256" key="2">
    <source>
        <dbReference type="SAM" id="SignalP"/>
    </source>
</evidence>
<gene>
    <name evidence="4" type="ORF">J1C55_07245</name>
</gene>
<keyword evidence="2" id="KW-0732">Signal</keyword>
<feature type="signal peptide" evidence="2">
    <location>
        <begin position="1"/>
        <end position="23"/>
    </location>
</feature>
<dbReference type="Pfam" id="PF01738">
    <property type="entry name" value="DLH"/>
    <property type="match status" value="1"/>
</dbReference>
<accession>A0ABS8EN87</accession>
<dbReference type="Proteomes" id="UP000778797">
    <property type="component" value="Unassembled WGS sequence"/>
</dbReference>
<proteinExistence type="predicted"/>
<dbReference type="PANTHER" id="PTHR43265:SF1">
    <property type="entry name" value="ESTERASE ESTD"/>
    <property type="match status" value="1"/>
</dbReference>
<dbReference type="PANTHER" id="PTHR43265">
    <property type="entry name" value="ESTERASE ESTD"/>
    <property type="match status" value="1"/>
</dbReference>
<protein>
    <submittedName>
        <fullName evidence="4">Alpha/beta hydrolase</fullName>
    </submittedName>
</protein>
<sequence>MQRTLILCIATVFILLCFSCTETVEGDWTGTLNVQGTKLPVNFHIVTSGDTYKTTMDVPSQGAKDIQATNTTFQNNELTITVKNMQMQYKGVFGGDVISGTFTQRGNSFPLDFTRMTKDVISKTRPQDPKAPYPYLSEEIKFTNNNANNIELAGTLTLPENVEQPPVVILISGDGGQDRDAAMFGHRPFLVLSDFLTRNGIGVLRVDDRGVGDSKGSQRGITLKEIATDVEAAFSFLQSRTDINDEQIGVLGHSDGGYVAQIVASRNDNIDFTILLGSPGEPFEGSKVHPKEYLSKIKCPVLALNGDKDVIRNAKTHLPAIETVLKESGNTDVTAMELENINHFFQTTTERGSIRAVSSIDETYAPKVLDIIKNWITSKTKQ</sequence>
<keyword evidence="1 4" id="KW-0378">Hydrolase</keyword>
<dbReference type="PROSITE" id="PS00708">
    <property type="entry name" value="PRO_ENDOPEP_SER"/>
    <property type="match status" value="1"/>
</dbReference>
<dbReference type="GO" id="GO:0016787">
    <property type="term" value="F:hydrolase activity"/>
    <property type="evidence" value="ECO:0007669"/>
    <property type="project" value="UniProtKB-KW"/>
</dbReference>
<dbReference type="SUPFAM" id="SSF53474">
    <property type="entry name" value="alpha/beta-Hydrolases"/>
    <property type="match status" value="1"/>
</dbReference>
<evidence type="ECO:0000313" key="4">
    <source>
        <dbReference type="EMBL" id="MCC1484376.1"/>
    </source>
</evidence>
<evidence type="ECO:0000256" key="1">
    <source>
        <dbReference type="ARBA" id="ARBA00022801"/>
    </source>
</evidence>
<reference evidence="5" key="1">
    <citation type="submission" date="2021-03" db="EMBL/GenBank/DDBJ databases">
        <title>Genome of Cognatishimia sp. F0-27.</title>
        <authorList>
            <person name="Ping X."/>
        </authorList>
    </citation>
    <scope>NUCLEOTIDE SEQUENCE [LARGE SCALE GENOMIC DNA]</scope>
    <source>
        <strain evidence="5">E313</strain>
    </source>
</reference>
<reference evidence="5" key="2">
    <citation type="submission" date="2023-07" db="EMBL/GenBank/DDBJ databases">
        <title>Genome of Winogradskyella sp. E313.</title>
        <authorList>
            <person name="Zhou Y."/>
        </authorList>
    </citation>
    <scope>NUCLEOTIDE SEQUENCE [LARGE SCALE GENOMIC DNA]</scope>
    <source>
        <strain evidence="5">E313</strain>
    </source>
</reference>
<evidence type="ECO:0000259" key="3">
    <source>
        <dbReference type="Pfam" id="PF01738"/>
    </source>
</evidence>
<dbReference type="Gene3D" id="3.40.50.1820">
    <property type="entry name" value="alpha/beta hydrolase"/>
    <property type="match status" value="1"/>
</dbReference>
<evidence type="ECO:0000313" key="5">
    <source>
        <dbReference type="Proteomes" id="UP000778797"/>
    </source>
</evidence>
<comment type="caution">
    <text evidence="4">The sequence shown here is derived from an EMBL/GenBank/DDBJ whole genome shotgun (WGS) entry which is preliminary data.</text>
</comment>
<dbReference type="EMBL" id="JAFMPT010000007">
    <property type="protein sequence ID" value="MCC1484376.1"/>
    <property type="molecule type" value="Genomic_DNA"/>
</dbReference>
<dbReference type="InterPro" id="IPR053145">
    <property type="entry name" value="AB_hydrolase_Est10"/>
</dbReference>
<dbReference type="RefSeq" id="WP_227476823.1">
    <property type="nucleotide sequence ID" value="NZ_JAFMPT010000007.1"/>
</dbReference>
<dbReference type="InterPro" id="IPR002925">
    <property type="entry name" value="Dienelactn_hydro"/>
</dbReference>